<feature type="transmembrane region" description="Helical" evidence="12">
    <location>
        <begin position="380"/>
        <end position="399"/>
    </location>
</feature>
<dbReference type="GeneID" id="106810036"/>
<evidence type="ECO:0000256" key="4">
    <source>
        <dbReference type="ARBA" id="ARBA00008671"/>
    </source>
</evidence>
<keyword evidence="14" id="KW-1185">Reference proteome</keyword>
<comment type="similarity">
    <text evidence="4 12">Belongs to the phosphatidyl serine synthase family.</text>
</comment>
<evidence type="ECO:0000256" key="11">
    <source>
        <dbReference type="ARBA" id="ARBA00023264"/>
    </source>
</evidence>
<comment type="caution">
    <text evidence="12">Lacks conserved residue(s) required for the propagation of feature annotation.</text>
</comment>
<comment type="pathway">
    <text evidence="2 12">Phospholipid metabolism; phosphatidylserine biosynthesis.</text>
</comment>
<comment type="subcellular location">
    <subcellularLocation>
        <location evidence="1 12">Endoplasmic reticulum membrane</location>
        <topology evidence="1 12">Multi-pass membrane protein</topology>
    </subcellularLocation>
</comment>
<evidence type="ECO:0000313" key="15">
    <source>
        <dbReference type="RefSeq" id="XP_014668787.1"/>
    </source>
</evidence>
<feature type="transmembrane region" description="Helical" evidence="12">
    <location>
        <begin position="350"/>
        <end position="374"/>
    </location>
</feature>
<evidence type="ECO:0000256" key="7">
    <source>
        <dbReference type="ARBA" id="ARBA00022824"/>
    </source>
</evidence>
<evidence type="ECO:0000256" key="9">
    <source>
        <dbReference type="ARBA" id="ARBA00023098"/>
    </source>
</evidence>
<keyword evidence="7 12" id="KW-0256">Endoplasmic reticulum</keyword>
<keyword evidence="12" id="KW-0594">Phospholipid biosynthesis</keyword>
<reference evidence="15" key="1">
    <citation type="submission" date="2025-08" db="UniProtKB">
        <authorList>
            <consortium name="RefSeq"/>
        </authorList>
    </citation>
    <scope>IDENTIFICATION</scope>
</reference>
<dbReference type="Proteomes" id="UP000695022">
    <property type="component" value="Unplaced"/>
</dbReference>
<feature type="transmembrane region" description="Helical" evidence="12">
    <location>
        <begin position="66"/>
        <end position="85"/>
    </location>
</feature>
<dbReference type="InterPro" id="IPR004277">
    <property type="entry name" value="PSS"/>
</dbReference>
<evidence type="ECO:0000256" key="12">
    <source>
        <dbReference type="RuleBase" id="RU368094"/>
    </source>
</evidence>
<dbReference type="EC" id="2.7.8.29" evidence="12"/>
<feature type="compositionally biased region" description="Basic residues" evidence="13">
    <location>
        <begin position="453"/>
        <end position="467"/>
    </location>
</feature>
<keyword evidence="5 12" id="KW-0808">Transferase</keyword>
<evidence type="ECO:0000256" key="3">
    <source>
        <dbReference type="ARBA" id="ARBA00005189"/>
    </source>
</evidence>
<proteinExistence type="inferred from homology"/>
<keyword evidence="9 12" id="KW-0443">Lipid metabolism</keyword>
<keyword evidence="12" id="KW-0444">Lipid biosynthesis</keyword>
<evidence type="ECO:0000256" key="13">
    <source>
        <dbReference type="SAM" id="MobiDB-lite"/>
    </source>
</evidence>
<evidence type="ECO:0000256" key="1">
    <source>
        <dbReference type="ARBA" id="ARBA00004477"/>
    </source>
</evidence>
<evidence type="ECO:0000256" key="10">
    <source>
        <dbReference type="ARBA" id="ARBA00023136"/>
    </source>
</evidence>
<evidence type="ECO:0000256" key="5">
    <source>
        <dbReference type="ARBA" id="ARBA00022679"/>
    </source>
</evidence>
<gene>
    <name evidence="15" type="primary">LOC106810036</name>
</gene>
<evidence type="ECO:0000313" key="14">
    <source>
        <dbReference type="Proteomes" id="UP000695022"/>
    </source>
</evidence>
<keyword evidence="8 12" id="KW-1133">Transmembrane helix</keyword>
<evidence type="ECO:0000256" key="8">
    <source>
        <dbReference type="ARBA" id="ARBA00022989"/>
    </source>
</evidence>
<accession>A0ABM1E9B6</accession>
<evidence type="ECO:0000256" key="6">
    <source>
        <dbReference type="ARBA" id="ARBA00022692"/>
    </source>
</evidence>
<organism evidence="14 15">
    <name type="scientific">Priapulus caudatus</name>
    <name type="common">Priapulid worm</name>
    <dbReference type="NCBI Taxonomy" id="37621"/>
    <lineage>
        <taxon>Eukaryota</taxon>
        <taxon>Metazoa</taxon>
        <taxon>Ecdysozoa</taxon>
        <taxon>Scalidophora</taxon>
        <taxon>Priapulida</taxon>
        <taxon>Priapulimorpha</taxon>
        <taxon>Priapulimorphida</taxon>
        <taxon>Priapulidae</taxon>
        <taxon>Priapulus</taxon>
    </lineage>
</organism>
<keyword evidence="6 12" id="KW-0812">Transmembrane</keyword>
<feature type="region of interest" description="Disordered" evidence="13">
    <location>
        <begin position="437"/>
        <end position="467"/>
    </location>
</feature>
<sequence length="467" mass="53818">MAQRIRTYSMSSEASNHFHSINEHPVDDISLEFFYKPHTVTLLTVSILGLLYSVFTRDDNVAEENLISGLCAVVFFFLIVSVLTFPNGPFTRPHPVLWRMVFGISVLYLLLLQFILFQNLSDVRNMMWWLFPDLRHFRIDTEKDYAVNCSDVTFERVWSHVDVFAFGHFWGWALKALLIRHAGICWTISFMWEFTEMFFAHLLPNFKECWWDALILDVLICNGLGIWLGMFVCKKLEIRTFSWESIKDIHSATGKLKRAVLQFTPESWTHVRWLDPNCTYMRFWALCQLVIIWQIAELNTFFLKHILEVPTGHPLSVGRILLIAAISAPSLRQYYTYVTDPHCSRVGTQCWVFCAVTLTEALICVKLGADLFALTEATSIVGWLLFMMALSVICVYLCVEYARWQNARLRQADERAEAAARESSPKKSRSLNFVQEYVDSNPVENGEQGSPGKVKRRSKAAKGKTGT</sequence>
<keyword evidence="11 12" id="KW-1208">Phospholipid metabolism</keyword>
<evidence type="ECO:0000256" key="2">
    <source>
        <dbReference type="ARBA" id="ARBA00004916"/>
    </source>
</evidence>
<dbReference type="RefSeq" id="XP_014668787.1">
    <property type="nucleotide sequence ID" value="XM_014813301.1"/>
</dbReference>
<feature type="transmembrane region" description="Helical" evidence="12">
    <location>
        <begin position="97"/>
        <end position="117"/>
    </location>
</feature>
<feature type="transmembrane region" description="Helical" evidence="12">
    <location>
        <begin position="214"/>
        <end position="233"/>
    </location>
</feature>
<keyword evidence="10 12" id="KW-0472">Membrane</keyword>
<feature type="transmembrane region" description="Helical" evidence="12">
    <location>
        <begin position="177"/>
        <end position="194"/>
    </location>
</feature>
<protein>
    <recommendedName>
        <fullName evidence="12">Phosphatidylserine synthase</fullName>
        <ecNumber evidence="12">2.7.8.29</ecNumber>
    </recommendedName>
    <alternativeName>
        <fullName evidence="12">Serine-exchange enzyme</fullName>
    </alternativeName>
</protein>
<dbReference type="Pfam" id="PF03034">
    <property type="entry name" value="PSS"/>
    <property type="match status" value="1"/>
</dbReference>
<dbReference type="PANTHER" id="PTHR15362:SF15">
    <property type="entry name" value="PHOSPHATIDYLSERINE SYNTHASE 1"/>
    <property type="match status" value="1"/>
</dbReference>
<comment type="function">
    <text evidence="12">Catalyzes a base-exchange reaction in which the polar head group of phosphatidylethanolamine (PE) is replaced by L-serine.</text>
</comment>
<comment type="pathway">
    <text evidence="3">Lipid metabolism.</text>
</comment>
<name>A0ABM1E9B6_PRICU</name>
<dbReference type="PANTHER" id="PTHR15362">
    <property type="entry name" value="PHOSPHATIDYLINOSITOL SYNTHASE"/>
    <property type="match status" value="1"/>
</dbReference>
<comment type="catalytic activity">
    <reaction evidence="12">
        <text>a 1,2-diacyl-sn-glycero-3-phosphoethanolamine + L-serine = a 1,2-diacyl-sn-glycero-3-phospho-L-serine + ethanolamine</text>
        <dbReference type="Rhea" id="RHEA:27606"/>
        <dbReference type="ChEBI" id="CHEBI:33384"/>
        <dbReference type="ChEBI" id="CHEBI:57262"/>
        <dbReference type="ChEBI" id="CHEBI:57603"/>
        <dbReference type="ChEBI" id="CHEBI:64612"/>
        <dbReference type="EC" id="2.7.8.29"/>
    </reaction>
</comment>